<dbReference type="InterPro" id="IPR001375">
    <property type="entry name" value="Peptidase_S9_cat"/>
</dbReference>
<dbReference type="AlphaFoldDB" id="Q01NB0"/>
<dbReference type="EMBL" id="CP000473">
    <property type="protein sequence ID" value="ABJ84708.1"/>
    <property type="molecule type" value="Genomic_DNA"/>
</dbReference>
<evidence type="ECO:0000256" key="3">
    <source>
        <dbReference type="SAM" id="SignalP"/>
    </source>
</evidence>
<feature type="region of interest" description="Disordered" evidence="2">
    <location>
        <begin position="345"/>
        <end position="371"/>
    </location>
</feature>
<feature type="signal peptide" evidence="3">
    <location>
        <begin position="1"/>
        <end position="19"/>
    </location>
</feature>
<dbReference type="GO" id="GO:0004252">
    <property type="term" value="F:serine-type endopeptidase activity"/>
    <property type="evidence" value="ECO:0007669"/>
    <property type="project" value="TreeGrafter"/>
</dbReference>
<protein>
    <submittedName>
        <fullName evidence="5">Peptidase S9, prolyl oligopeptidase active site domain protein</fullName>
    </submittedName>
</protein>
<dbReference type="Pfam" id="PF00326">
    <property type="entry name" value="Peptidase_S9"/>
    <property type="match status" value="1"/>
</dbReference>
<reference evidence="5" key="1">
    <citation type="submission" date="2006-10" db="EMBL/GenBank/DDBJ databases">
        <title>Complete sequence of Solibacter usitatus Ellin6076.</title>
        <authorList>
            <consortium name="US DOE Joint Genome Institute"/>
            <person name="Copeland A."/>
            <person name="Lucas S."/>
            <person name="Lapidus A."/>
            <person name="Barry K."/>
            <person name="Detter J.C."/>
            <person name="Glavina del Rio T."/>
            <person name="Hammon N."/>
            <person name="Israni S."/>
            <person name="Dalin E."/>
            <person name="Tice H."/>
            <person name="Pitluck S."/>
            <person name="Thompson L.S."/>
            <person name="Brettin T."/>
            <person name="Bruce D."/>
            <person name="Han C."/>
            <person name="Tapia R."/>
            <person name="Gilna P."/>
            <person name="Schmutz J."/>
            <person name="Larimer F."/>
            <person name="Land M."/>
            <person name="Hauser L."/>
            <person name="Kyrpides N."/>
            <person name="Mikhailova N."/>
            <person name="Janssen P.H."/>
            <person name="Kuske C.R."/>
            <person name="Richardson P."/>
        </authorList>
    </citation>
    <scope>NUCLEOTIDE SEQUENCE</scope>
    <source>
        <strain evidence="5">Ellin6076</strain>
    </source>
</reference>
<dbReference type="InterPro" id="IPR029058">
    <property type="entry name" value="AB_hydrolase_fold"/>
</dbReference>
<keyword evidence="3" id="KW-0732">Signal</keyword>
<evidence type="ECO:0000256" key="1">
    <source>
        <dbReference type="ARBA" id="ARBA00022801"/>
    </source>
</evidence>
<dbReference type="Gene3D" id="3.40.50.1820">
    <property type="entry name" value="alpha/beta hydrolase"/>
    <property type="match status" value="1"/>
</dbReference>
<keyword evidence="1" id="KW-0378">Hydrolase</keyword>
<evidence type="ECO:0000313" key="5">
    <source>
        <dbReference type="EMBL" id="ABJ84708.1"/>
    </source>
</evidence>
<dbReference type="eggNOG" id="COG1506">
    <property type="taxonomic scope" value="Bacteria"/>
</dbReference>
<feature type="chain" id="PRO_5004162298" evidence="3">
    <location>
        <begin position="20"/>
        <end position="976"/>
    </location>
</feature>
<proteinExistence type="predicted"/>
<organism evidence="5">
    <name type="scientific">Solibacter usitatus (strain Ellin6076)</name>
    <dbReference type="NCBI Taxonomy" id="234267"/>
    <lineage>
        <taxon>Bacteria</taxon>
        <taxon>Pseudomonadati</taxon>
        <taxon>Acidobacteriota</taxon>
        <taxon>Terriglobia</taxon>
        <taxon>Bryobacterales</taxon>
        <taxon>Solibacteraceae</taxon>
        <taxon>Candidatus Solibacter</taxon>
    </lineage>
</organism>
<gene>
    <name evidence="5" type="ordered locus">Acid_3737</name>
</gene>
<evidence type="ECO:0000256" key="2">
    <source>
        <dbReference type="SAM" id="MobiDB-lite"/>
    </source>
</evidence>
<dbReference type="STRING" id="234267.Acid_3737"/>
<dbReference type="SUPFAM" id="SSF53474">
    <property type="entry name" value="alpha/beta-Hydrolases"/>
    <property type="match status" value="1"/>
</dbReference>
<accession>Q01NB0</accession>
<dbReference type="SUPFAM" id="SSF82171">
    <property type="entry name" value="DPP6 N-terminal domain-like"/>
    <property type="match status" value="1"/>
</dbReference>
<dbReference type="HOGENOM" id="CLU_014586_0_0_0"/>
<dbReference type="PANTHER" id="PTHR42776">
    <property type="entry name" value="SERINE PEPTIDASE S9 FAMILY MEMBER"/>
    <property type="match status" value="1"/>
</dbReference>
<dbReference type="InParanoid" id="Q01NB0"/>
<dbReference type="GO" id="GO:0006508">
    <property type="term" value="P:proteolysis"/>
    <property type="evidence" value="ECO:0007669"/>
    <property type="project" value="InterPro"/>
</dbReference>
<feature type="domain" description="Peptidase S9 prolyl oligopeptidase catalytic" evidence="4">
    <location>
        <begin position="765"/>
        <end position="933"/>
    </location>
</feature>
<dbReference type="KEGG" id="sus:Acid_3737"/>
<name>Q01NB0_SOLUE</name>
<evidence type="ECO:0000259" key="4">
    <source>
        <dbReference type="Pfam" id="PF00326"/>
    </source>
</evidence>
<dbReference type="OrthoDB" id="127139at2"/>
<dbReference type="ESTHER" id="solue-q01nb0">
    <property type="family name" value="ACPH_Peptidase_S9"/>
</dbReference>
<dbReference type="PANTHER" id="PTHR42776:SF28">
    <property type="entry name" value="GLUTAMYL ENDOPEPTIDASE, CHLOROPLASTIC-RELATED"/>
    <property type="match status" value="1"/>
</dbReference>
<sequence length="976" mass="106808" precursor="true">MRLRVIAVSLLVSATSAWAQKPIQLPDILSWKRIQNPVVSNNGEWFAYRLGPAEGEAEVVIRNLKTGRELRFPIGDPVASTPAPDTSAPPAGPPVAAVGQLAISGDSRWAAFQGWPGTKEAKKLKKDRKPIQTKTLLVELATGKKTEFEKTRRFQFSGEKSTALALHRYPADAPAGPPAAPAAAGAAAAADRPSGSDLLLYELSSGSELNLGNVSEFAFDKKGDWLACIIDARDKAGNGITLRNMNSGALQSLDSAAAVYKGINWTEKGDGLAAIRGIDDKAFEDKLYSVVAFKGFGSGAPVKSIYDPKTDKSFPAGMTISPARNASWREDLTAVTFGIHEVKPKKTPAAAGDGEPKITVSAPGASDAPGEDKPDLVLWHWKDPRLQSQQAVQEAIDKNFSYLSVWRPGDGKFVRLADDSVKTVTFPVESKVALGTDVREYELMGNLNGQRFEDVYVVDPLTGERKLALRKARYFRGASPDGANLLFYDDGVYSTYNTVTGKTVAISKAAATTFVDMENDVNVVKPPTPSLGWSKDGQYVLLSDGWDIWRISAKDGSSVNLTVNGKKDKIRYRQRFRLDPDERGIDLDQPQYFGAYGEWTKKAGIAMIEPGKPGVKMLQWGDARYAALLKAKNADTYLYTREAVKESPDYYLTGKTLENGQKITDANPQQKDYLWTSGVRIIDYTSTRGEKLQAALYLPANYDPAKKYPAMVEIYEKMSQNANAYPQPTFNGFSIAAYTSNGYAVIEPDIVYKVNDPGVSAVACVVPAVKAAIATGVVDAAKVGIHGHSWGGYQTAFLITQTDIFHAAIAGAPLTDMIGMYSLIYRNTGGTNQAIFESSQGRFFGGYWDNLEAYQRNSPVYHAKNVHTPLMILHNDKDGAVDQTQGIEYFNTLRRLQKPVVLLEYKGENHGLRKPENMKDYTVRMKEFFDYYLMDKPAPKWLLDGIPLLKMKDHLEERTKEISKPAASGSVGAGGQ</sequence>